<dbReference type="Gene3D" id="3.40.190.10">
    <property type="entry name" value="Periplasmic binding protein-like II"/>
    <property type="match status" value="1"/>
</dbReference>
<dbReference type="PIRSF" id="PIRSF017082">
    <property type="entry name" value="YflP"/>
    <property type="match status" value="1"/>
</dbReference>
<name>A0ABT5N249_9BURK</name>
<comment type="caution">
    <text evidence="3">The sequence shown here is derived from an EMBL/GenBank/DDBJ whole genome shotgun (WGS) entry which is preliminary data.</text>
</comment>
<keyword evidence="2" id="KW-0732">Signal</keyword>
<sequence length="330" mass="34746">MNFFSAPALTRRASGLAWLGLAAALAAPALAQAQDKYPSRVIKVIVPFPAGTAPDVMARFWGERLSKALGQGVVVDNKPGASTIVGTQQFVAAPADGYTLLYTASGTVSINPFAYKKLPYQVADLVPVIQTLSIPLVVSVANASPYKTLSDLIKDAKDHPNKVSYASYGVATAPHVSMAYLANSANISLNHVPYKDGGLNDIVGGAVDTAFSPIADVLQFIKTGRVRALAVSSKTRLESLPQVPTVGEMFPGFEGDSWHGVFALKGTPQAAIDQIAAASQKIVASDEYKKYLSSMGLVPIGGTPEQFAAVVQADSKRWVGVIKNNNISLD</sequence>
<evidence type="ECO:0000313" key="4">
    <source>
        <dbReference type="Proteomes" id="UP001528673"/>
    </source>
</evidence>
<organism evidence="3 4">
    <name type="scientific">Curvibacter cyanobacteriorum</name>
    <dbReference type="NCBI Taxonomy" id="3026422"/>
    <lineage>
        <taxon>Bacteria</taxon>
        <taxon>Pseudomonadati</taxon>
        <taxon>Pseudomonadota</taxon>
        <taxon>Betaproteobacteria</taxon>
        <taxon>Burkholderiales</taxon>
        <taxon>Comamonadaceae</taxon>
        <taxon>Curvibacter</taxon>
    </lineage>
</organism>
<evidence type="ECO:0000313" key="3">
    <source>
        <dbReference type="EMBL" id="MDD0839601.1"/>
    </source>
</evidence>
<comment type="similarity">
    <text evidence="1">Belongs to the UPF0065 (bug) family.</text>
</comment>
<feature type="chain" id="PRO_5046626304" evidence="2">
    <location>
        <begin position="34"/>
        <end position="330"/>
    </location>
</feature>
<evidence type="ECO:0000256" key="1">
    <source>
        <dbReference type="ARBA" id="ARBA00006987"/>
    </source>
</evidence>
<dbReference type="PANTHER" id="PTHR42928">
    <property type="entry name" value="TRICARBOXYLATE-BINDING PROTEIN"/>
    <property type="match status" value="1"/>
</dbReference>
<dbReference type="Pfam" id="PF03401">
    <property type="entry name" value="TctC"/>
    <property type="match status" value="1"/>
</dbReference>
<dbReference type="Gene3D" id="3.40.190.150">
    <property type="entry name" value="Bordetella uptake gene, domain 1"/>
    <property type="match status" value="1"/>
</dbReference>
<gene>
    <name evidence="3" type="ORF">PSQ40_13530</name>
</gene>
<keyword evidence="4" id="KW-1185">Reference proteome</keyword>
<dbReference type="CDD" id="cd07012">
    <property type="entry name" value="PBP2_Bug_TTT"/>
    <property type="match status" value="1"/>
</dbReference>
<dbReference type="RefSeq" id="WP_273952072.1">
    <property type="nucleotide sequence ID" value="NZ_JAQSIP010000006.1"/>
</dbReference>
<proteinExistence type="inferred from homology"/>
<feature type="signal peptide" evidence="2">
    <location>
        <begin position="1"/>
        <end position="33"/>
    </location>
</feature>
<dbReference type="InterPro" id="IPR005064">
    <property type="entry name" value="BUG"/>
</dbReference>
<evidence type="ECO:0000256" key="2">
    <source>
        <dbReference type="SAM" id="SignalP"/>
    </source>
</evidence>
<reference evidence="3 4" key="1">
    <citation type="submission" date="2023-02" db="EMBL/GenBank/DDBJ databases">
        <title>Bacterial whole genomic sequence of Curvibacter sp. HBC61.</title>
        <authorList>
            <person name="Le V."/>
            <person name="Ko S.-R."/>
            <person name="Ahn C.-Y."/>
            <person name="Oh H.-M."/>
        </authorList>
    </citation>
    <scope>NUCLEOTIDE SEQUENCE [LARGE SCALE GENOMIC DNA]</scope>
    <source>
        <strain evidence="3 4">HBC61</strain>
    </source>
</reference>
<dbReference type="Proteomes" id="UP001528673">
    <property type="component" value="Unassembled WGS sequence"/>
</dbReference>
<accession>A0ABT5N249</accession>
<dbReference type="InterPro" id="IPR042100">
    <property type="entry name" value="Bug_dom1"/>
</dbReference>
<dbReference type="PANTHER" id="PTHR42928:SF5">
    <property type="entry name" value="BLR1237 PROTEIN"/>
    <property type="match status" value="1"/>
</dbReference>
<dbReference type="EMBL" id="JAQSIP010000006">
    <property type="protein sequence ID" value="MDD0839601.1"/>
    <property type="molecule type" value="Genomic_DNA"/>
</dbReference>
<dbReference type="SUPFAM" id="SSF53850">
    <property type="entry name" value="Periplasmic binding protein-like II"/>
    <property type="match status" value="1"/>
</dbReference>
<protein>
    <submittedName>
        <fullName evidence="3">Tripartite tricarboxylate transporter substrate binding protein</fullName>
    </submittedName>
</protein>